<keyword evidence="5" id="KW-1185">Reference proteome</keyword>
<evidence type="ECO:0000259" key="3">
    <source>
        <dbReference type="SMART" id="SM01007"/>
    </source>
</evidence>
<keyword evidence="2" id="KW-0456">Lyase</keyword>
<dbReference type="EMBL" id="JANJOU010000008">
    <property type="protein sequence ID" value="MCR0982633.1"/>
    <property type="molecule type" value="Genomic_DNA"/>
</dbReference>
<evidence type="ECO:0000313" key="4">
    <source>
        <dbReference type="EMBL" id="MCR0982633.1"/>
    </source>
</evidence>
<dbReference type="SUPFAM" id="SSF53639">
    <property type="entry name" value="AraD/HMP-PK domain-like"/>
    <property type="match status" value="1"/>
</dbReference>
<organism evidence="4 5">
    <name type="scientific">Roseomonas populi</name>
    <dbReference type="NCBI Taxonomy" id="3121582"/>
    <lineage>
        <taxon>Bacteria</taxon>
        <taxon>Pseudomonadati</taxon>
        <taxon>Pseudomonadota</taxon>
        <taxon>Alphaproteobacteria</taxon>
        <taxon>Acetobacterales</taxon>
        <taxon>Roseomonadaceae</taxon>
        <taxon>Roseomonas</taxon>
    </lineage>
</organism>
<dbReference type="PANTHER" id="PTHR22789:SF0">
    <property type="entry name" value="3-OXO-TETRONATE 4-PHOSPHATE DECARBOXYLASE-RELATED"/>
    <property type="match status" value="1"/>
</dbReference>
<dbReference type="RefSeq" id="WP_257716303.1">
    <property type="nucleotide sequence ID" value="NZ_JANJOU010000008.1"/>
</dbReference>
<dbReference type="Gene3D" id="3.40.225.10">
    <property type="entry name" value="Class II aldolase/adducin N-terminal domain"/>
    <property type="match status" value="1"/>
</dbReference>
<accession>A0ABT1X3G1</accession>
<reference evidence="4 5" key="1">
    <citation type="submission" date="2022-06" db="EMBL/GenBank/DDBJ databases">
        <title>Roseomonas CN29.</title>
        <authorList>
            <person name="Cheng Y."/>
            <person name="He X."/>
        </authorList>
    </citation>
    <scope>NUCLEOTIDE SEQUENCE [LARGE SCALE GENOMIC DNA]</scope>
    <source>
        <strain evidence="4 5">CN29</strain>
    </source>
</reference>
<protein>
    <submittedName>
        <fullName evidence="4">Class II aldolase/adducin family protein</fullName>
    </submittedName>
</protein>
<dbReference type="Proteomes" id="UP001524642">
    <property type="component" value="Unassembled WGS sequence"/>
</dbReference>
<name>A0ABT1X3G1_9PROT</name>
<dbReference type="SMART" id="SM01007">
    <property type="entry name" value="Aldolase_II"/>
    <property type="match status" value="1"/>
</dbReference>
<keyword evidence="1" id="KW-0479">Metal-binding</keyword>
<dbReference type="PANTHER" id="PTHR22789">
    <property type="entry name" value="FUCULOSE PHOSPHATE ALDOLASE"/>
    <property type="match status" value="1"/>
</dbReference>
<dbReference type="InterPro" id="IPR050197">
    <property type="entry name" value="Aldolase_class_II_sugar_metab"/>
</dbReference>
<gene>
    <name evidence="4" type="ORF">NRP21_11290</name>
</gene>
<proteinExistence type="predicted"/>
<dbReference type="InterPro" id="IPR036409">
    <property type="entry name" value="Aldolase_II/adducin_N_sf"/>
</dbReference>
<comment type="caution">
    <text evidence="4">The sequence shown here is derived from an EMBL/GenBank/DDBJ whole genome shotgun (WGS) entry which is preliminary data.</text>
</comment>
<evidence type="ECO:0000256" key="1">
    <source>
        <dbReference type="ARBA" id="ARBA00022723"/>
    </source>
</evidence>
<dbReference type="InterPro" id="IPR001303">
    <property type="entry name" value="Aldolase_II/adducin_N"/>
</dbReference>
<evidence type="ECO:0000313" key="5">
    <source>
        <dbReference type="Proteomes" id="UP001524642"/>
    </source>
</evidence>
<sequence>MTNAEAARGEVAWAYRELGRLGLNFGSAGNVSCRVEGGMVITRSGTTVDATAEGDTVRMALDGATQDTAAPSSEWPMHAAILLASPEVGSVVHTHADACTALACLGEGLPAFHYMIAGFGGDDVRCAPYVTFGTPELAEVAVEALRGRTACLLGNHGMIATGRDVKAALAAAVRLETLARQYLLARSAGAPRLLDPAQMDATRERYKTYGGAAPSRG</sequence>
<evidence type="ECO:0000256" key="2">
    <source>
        <dbReference type="ARBA" id="ARBA00023239"/>
    </source>
</evidence>
<feature type="domain" description="Class II aldolase/adducin N-terminal" evidence="3">
    <location>
        <begin position="9"/>
        <end position="183"/>
    </location>
</feature>
<dbReference type="Pfam" id="PF00596">
    <property type="entry name" value="Aldolase_II"/>
    <property type="match status" value="1"/>
</dbReference>